<dbReference type="Proteomes" id="UP000722750">
    <property type="component" value="Unassembled WGS sequence"/>
</dbReference>
<accession>A0A941W344</accession>
<reference evidence="1" key="1">
    <citation type="journal article" date="2021" name="ISME J.">
        <title>Fine-scale metabolic discontinuity in a stratified prokaryote microbiome of a Red Sea deep halocline.</title>
        <authorList>
            <person name="Michoud G."/>
            <person name="Ngugi D.K."/>
            <person name="Barozzi A."/>
            <person name="Merlino G."/>
            <person name="Calleja M.L."/>
            <person name="Delgado-Huertas A."/>
            <person name="Moran X.A.G."/>
            <person name="Daffonchio D."/>
        </authorList>
    </citation>
    <scope>NUCLEOTIDE SEQUENCE</scope>
    <source>
        <strain evidence="1">SuakinDeep_MAG55_1</strain>
    </source>
</reference>
<gene>
    <name evidence="1" type="ORF">MAG551_01333</name>
</gene>
<dbReference type="AlphaFoldDB" id="A0A941W344"/>
<protein>
    <submittedName>
        <fullName evidence="1">Uncharacterized protein</fullName>
    </submittedName>
</protein>
<comment type="caution">
    <text evidence="1">The sequence shown here is derived from an EMBL/GenBank/DDBJ whole genome shotgun (WGS) entry which is preliminary data.</text>
</comment>
<evidence type="ECO:0000313" key="2">
    <source>
        <dbReference type="Proteomes" id="UP000722750"/>
    </source>
</evidence>
<name>A0A941W344_9BACT</name>
<dbReference type="EMBL" id="JAANXD010000057">
    <property type="protein sequence ID" value="MBS1258277.1"/>
    <property type="molecule type" value="Genomic_DNA"/>
</dbReference>
<sequence length="67" mass="7788">MKLDRRIVKLSQMNDIIDDDYVNASMKDRIEMVWEITSELWSLTKEGESDAKSRLQRDVANLTKPGC</sequence>
<evidence type="ECO:0000313" key="1">
    <source>
        <dbReference type="EMBL" id="MBS1258277.1"/>
    </source>
</evidence>
<organism evidence="1 2">
    <name type="scientific">Candidatus Scalindua arabica</name>
    <dbReference type="NCBI Taxonomy" id="1127984"/>
    <lineage>
        <taxon>Bacteria</taxon>
        <taxon>Pseudomonadati</taxon>
        <taxon>Planctomycetota</taxon>
        <taxon>Candidatus Brocadiia</taxon>
        <taxon>Candidatus Brocadiales</taxon>
        <taxon>Candidatus Scalinduaceae</taxon>
        <taxon>Candidatus Scalindua</taxon>
    </lineage>
</organism>
<proteinExistence type="predicted"/>